<evidence type="ECO:0000313" key="1">
    <source>
        <dbReference type="EMBL" id="RPA83817.1"/>
    </source>
</evidence>
<reference evidence="1 2" key="1">
    <citation type="journal article" date="2018" name="Nat. Ecol. Evol.">
        <title>Pezizomycetes genomes reveal the molecular basis of ectomycorrhizal truffle lifestyle.</title>
        <authorList>
            <person name="Murat C."/>
            <person name="Payen T."/>
            <person name="Noel B."/>
            <person name="Kuo A."/>
            <person name="Morin E."/>
            <person name="Chen J."/>
            <person name="Kohler A."/>
            <person name="Krizsan K."/>
            <person name="Balestrini R."/>
            <person name="Da Silva C."/>
            <person name="Montanini B."/>
            <person name="Hainaut M."/>
            <person name="Levati E."/>
            <person name="Barry K.W."/>
            <person name="Belfiori B."/>
            <person name="Cichocki N."/>
            <person name="Clum A."/>
            <person name="Dockter R.B."/>
            <person name="Fauchery L."/>
            <person name="Guy J."/>
            <person name="Iotti M."/>
            <person name="Le Tacon F."/>
            <person name="Lindquist E.A."/>
            <person name="Lipzen A."/>
            <person name="Malagnac F."/>
            <person name="Mello A."/>
            <person name="Molinier V."/>
            <person name="Miyauchi S."/>
            <person name="Poulain J."/>
            <person name="Riccioni C."/>
            <person name="Rubini A."/>
            <person name="Sitrit Y."/>
            <person name="Splivallo R."/>
            <person name="Traeger S."/>
            <person name="Wang M."/>
            <person name="Zifcakova L."/>
            <person name="Wipf D."/>
            <person name="Zambonelli A."/>
            <person name="Paolocci F."/>
            <person name="Nowrousian M."/>
            <person name="Ottonello S."/>
            <person name="Baldrian P."/>
            <person name="Spatafora J.W."/>
            <person name="Henrissat B."/>
            <person name="Nagy L.G."/>
            <person name="Aury J.M."/>
            <person name="Wincker P."/>
            <person name="Grigoriev I.V."/>
            <person name="Bonfante P."/>
            <person name="Martin F.M."/>
        </authorList>
    </citation>
    <scope>NUCLEOTIDE SEQUENCE [LARGE SCALE GENOMIC DNA]</scope>
    <source>
        <strain evidence="1 2">RN42</strain>
    </source>
</reference>
<organism evidence="1 2">
    <name type="scientific">Ascobolus immersus RN42</name>
    <dbReference type="NCBI Taxonomy" id="1160509"/>
    <lineage>
        <taxon>Eukaryota</taxon>
        <taxon>Fungi</taxon>
        <taxon>Dikarya</taxon>
        <taxon>Ascomycota</taxon>
        <taxon>Pezizomycotina</taxon>
        <taxon>Pezizomycetes</taxon>
        <taxon>Pezizales</taxon>
        <taxon>Ascobolaceae</taxon>
        <taxon>Ascobolus</taxon>
    </lineage>
</organism>
<keyword evidence="2" id="KW-1185">Reference proteome</keyword>
<gene>
    <name evidence="1" type="ORF">BJ508DRAFT_324173</name>
</gene>
<dbReference type="AlphaFoldDB" id="A0A3N4IED6"/>
<proteinExistence type="predicted"/>
<protein>
    <submittedName>
        <fullName evidence="1">Uncharacterized protein</fullName>
    </submittedName>
</protein>
<sequence length="326" mass="37365">MEASEASSLRGVHNLHIDVSILIFKELDSFSTVCSLALTSPHFYSAFSVCKKQINKAITLNRYGEEALLLLEFQRPGKTGFSMRQRENIKTYCPSQIAKIDEQLSPTAGYVGRSERKRLEKNHQQMQFWALSTLQRMDSHNYAIFRIPPWVQEEVHTKRGIHACSWSNGSRSPDPHRHPAFDCMISTLYCSIVYLLSFDEWKGVDGYTHVGIDYSILIPENKQPSGKYTLSLEAQIHLYAYYRSLGHAKETFHRFASTSDSMRKKFESQLATSIIVRLTLNLDHILRKLKCSETAATGYEMLTERSACDYTDALLFETAYMEENLS</sequence>
<accession>A0A3N4IED6</accession>
<dbReference type="Proteomes" id="UP000275078">
    <property type="component" value="Unassembled WGS sequence"/>
</dbReference>
<evidence type="ECO:0000313" key="2">
    <source>
        <dbReference type="Proteomes" id="UP000275078"/>
    </source>
</evidence>
<name>A0A3N4IED6_ASCIM</name>
<dbReference type="EMBL" id="ML119662">
    <property type="protein sequence ID" value="RPA83817.1"/>
    <property type="molecule type" value="Genomic_DNA"/>
</dbReference>